<gene>
    <name evidence="1" type="ORF">SAMN05444409_2840</name>
</gene>
<evidence type="ECO:0000313" key="1">
    <source>
        <dbReference type="EMBL" id="SIO33595.1"/>
    </source>
</evidence>
<protein>
    <submittedName>
        <fullName evidence="1">Uncharacterized protein</fullName>
    </submittedName>
</protein>
<organism evidence="1 2">
    <name type="scientific">Epilithonimonas zeae</name>
    <dbReference type="NCBI Taxonomy" id="1416779"/>
    <lineage>
        <taxon>Bacteria</taxon>
        <taxon>Pseudomonadati</taxon>
        <taxon>Bacteroidota</taxon>
        <taxon>Flavobacteriia</taxon>
        <taxon>Flavobacteriales</taxon>
        <taxon>Weeksellaceae</taxon>
        <taxon>Chryseobacterium group</taxon>
        <taxon>Epilithonimonas</taxon>
    </lineage>
</organism>
<accession>A0A1N6INQ0</accession>
<reference evidence="2" key="1">
    <citation type="submission" date="2016-11" db="EMBL/GenBank/DDBJ databases">
        <authorList>
            <person name="Varghese N."/>
            <person name="Submissions S."/>
        </authorList>
    </citation>
    <scope>NUCLEOTIDE SEQUENCE [LARGE SCALE GENOMIC DNA]</scope>
    <source>
        <strain evidence="2">DSM 27623</strain>
    </source>
</reference>
<keyword evidence="2" id="KW-1185">Reference proteome</keyword>
<proteinExistence type="predicted"/>
<dbReference type="EMBL" id="FSRK01000002">
    <property type="protein sequence ID" value="SIO33595.1"/>
    <property type="molecule type" value="Genomic_DNA"/>
</dbReference>
<dbReference type="STRING" id="1416779.SAMN05444409_2840"/>
<evidence type="ECO:0000313" key="2">
    <source>
        <dbReference type="Proteomes" id="UP000185207"/>
    </source>
</evidence>
<sequence length="49" mass="5814">MRVVLDITLVYFYDLLFVKIGNSKFQYSHHSFIAKQLSYYVKNNLKPNG</sequence>
<name>A0A1N6INQ0_9FLAO</name>
<dbReference type="AlphaFoldDB" id="A0A1N6INQ0"/>
<dbReference type="Proteomes" id="UP000185207">
    <property type="component" value="Unassembled WGS sequence"/>
</dbReference>